<keyword evidence="8" id="KW-1185">Reference proteome</keyword>
<evidence type="ECO:0000256" key="4">
    <source>
        <dbReference type="ARBA" id="ARBA00035299"/>
    </source>
</evidence>
<dbReference type="Pfam" id="PF00828">
    <property type="entry name" value="Ribosomal_L27A"/>
    <property type="match status" value="1"/>
</dbReference>
<feature type="domain" description="Large ribosomal subunit protein uL15/eL18" evidence="7">
    <location>
        <begin position="114"/>
        <end position="193"/>
    </location>
</feature>
<dbReference type="PANTHER" id="PTHR12934">
    <property type="entry name" value="50S RIBOSOMAL PROTEIN L15"/>
    <property type="match status" value="1"/>
</dbReference>
<dbReference type="GO" id="GO:0006412">
    <property type="term" value="P:translation"/>
    <property type="evidence" value="ECO:0007669"/>
    <property type="project" value="InterPro"/>
</dbReference>
<dbReference type="InterPro" id="IPR021131">
    <property type="entry name" value="Ribosomal_uL15/eL18"/>
</dbReference>
<dbReference type="WBParaSite" id="jg9138">
    <property type="protein sequence ID" value="jg9138"/>
    <property type="gene ID" value="jg9138"/>
</dbReference>
<organism evidence="8 9">
    <name type="scientific">Ditylenchus dipsaci</name>
    <dbReference type="NCBI Taxonomy" id="166011"/>
    <lineage>
        <taxon>Eukaryota</taxon>
        <taxon>Metazoa</taxon>
        <taxon>Ecdysozoa</taxon>
        <taxon>Nematoda</taxon>
        <taxon>Chromadorea</taxon>
        <taxon>Rhabditida</taxon>
        <taxon>Tylenchina</taxon>
        <taxon>Tylenchomorpha</taxon>
        <taxon>Sphaerularioidea</taxon>
        <taxon>Anguinidae</taxon>
        <taxon>Anguininae</taxon>
        <taxon>Ditylenchus</taxon>
    </lineage>
</organism>
<evidence type="ECO:0000313" key="8">
    <source>
        <dbReference type="Proteomes" id="UP000887574"/>
    </source>
</evidence>
<dbReference type="Proteomes" id="UP000887574">
    <property type="component" value="Unplaced"/>
</dbReference>
<dbReference type="PANTHER" id="PTHR12934:SF11">
    <property type="entry name" value="LARGE RIBOSOMAL SUBUNIT PROTEIN UL15M"/>
    <property type="match status" value="1"/>
</dbReference>
<comment type="similarity">
    <text evidence="1">Belongs to the universal ribosomal protein uL15 family.</text>
</comment>
<evidence type="ECO:0000256" key="2">
    <source>
        <dbReference type="ARBA" id="ARBA00022980"/>
    </source>
</evidence>
<dbReference type="InterPro" id="IPR036227">
    <property type="entry name" value="Ribosomal_uL15/eL18_sf"/>
</dbReference>
<proteinExistence type="inferred from homology"/>
<sequence>MSCRYVKNRYKIFSVGGQDGGQENSISYRASTGVCGQDVKTQTAGPSRQSGARTSGKQVTKGHNQAGHTIGELERARKPPLGWVWGDFYGPWHRAFPCDRHFNGDVNIRREYTPLSLLELQRIIDLGYLDTTKLIDICALCSTKLVQVKPEWRQFGISLTDEGSEIFAAKINLEVQWASMTCIAAVEKAGGRIRTAYYDLESLKAAVDPEKWFSTGQPIPPRKMPPHSVMDYYTNPNYRGYLADVRQSTKVLTVWLKLSVMNAQVEQMK</sequence>
<feature type="region of interest" description="Disordered" evidence="6">
    <location>
        <begin position="38"/>
        <end position="71"/>
    </location>
</feature>
<dbReference type="AlphaFoldDB" id="A0A915ETJ5"/>
<name>A0A915ETJ5_9BILA</name>
<evidence type="ECO:0000256" key="6">
    <source>
        <dbReference type="SAM" id="MobiDB-lite"/>
    </source>
</evidence>
<dbReference type="GO" id="GO:0005762">
    <property type="term" value="C:mitochondrial large ribosomal subunit"/>
    <property type="evidence" value="ECO:0007669"/>
    <property type="project" value="TreeGrafter"/>
</dbReference>
<protein>
    <recommendedName>
        <fullName evidence="4">Large ribosomal subunit protein uL15m</fullName>
    </recommendedName>
    <alternativeName>
        <fullName evidence="5">39S ribosomal protein L15, mitochondrial</fullName>
    </alternativeName>
</protein>
<feature type="compositionally biased region" description="Polar residues" evidence="6">
    <location>
        <begin position="39"/>
        <end position="67"/>
    </location>
</feature>
<reference evidence="9" key="1">
    <citation type="submission" date="2022-11" db="UniProtKB">
        <authorList>
            <consortium name="WormBaseParasite"/>
        </authorList>
    </citation>
    <scope>IDENTIFICATION</scope>
</reference>
<evidence type="ECO:0000256" key="5">
    <source>
        <dbReference type="ARBA" id="ARBA00035423"/>
    </source>
</evidence>
<dbReference type="InterPro" id="IPR005749">
    <property type="entry name" value="Ribosomal_uL15_bac-type"/>
</dbReference>
<evidence type="ECO:0000256" key="1">
    <source>
        <dbReference type="ARBA" id="ARBA00007320"/>
    </source>
</evidence>
<keyword evidence="2" id="KW-0689">Ribosomal protein</keyword>
<dbReference type="GO" id="GO:0003735">
    <property type="term" value="F:structural constituent of ribosome"/>
    <property type="evidence" value="ECO:0007669"/>
    <property type="project" value="InterPro"/>
</dbReference>
<evidence type="ECO:0000256" key="3">
    <source>
        <dbReference type="ARBA" id="ARBA00023274"/>
    </source>
</evidence>
<evidence type="ECO:0000313" key="9">
    <source>
        <dbReference type="WBParaSite" id="jg9138"/>
    </source>
</evidence>
<dbReference type="SUPFAM" id="SSF52080">
    <property type="entry name" value="Ribosomal proteins L15p and L18e"/>
    <property type="match status" value="1"/>
</dbReference>
<keyword evidence="3" id="KW-0687">Ribonucleoprotein</keyword>
<evidence type="ECO:0000259" key="7">
    <source>
        <dbReference type="Pfam" id="PF00828"/>
    </source>
</evidence>
<accession>A0A915ETJ5</accession>